<evidence type="ECO:0000313" key="2">
    <source>
        <dbReference type="EMBL" id="XBS70628.1"/>
    </source>
</evidence>
<name>A0AAU7QC18_9GAMM</name>
<evidence type="ECO:0000256" key="1">
    <source>
        <dbReference type="SAM" id="Phobius"/>
    </source>
</evidence>
<feature type="transmembrane region" description="Helical" evidence="1">
    <location>
        <begin position="50"/>
        <end position="74"/>
    </location>
</feature>
<dbReference type="AlphaFoldDB" id="A0AAU7QC18"/>
<keyword evidence="1" id="KW-0812">Transmembrane</keyword>
<dbReference type="EMBL" id="CP157947">
    <property type="protein sequence ID" value="XBS70628.1"/>
    <property type="molecule type" value="Genomic_DNA"/>
</dbReference>
<reference evidence="2" key="1">
    <citation type="submission" date="2024-06" db="EMBL/GenBank/DDBJ databases">
        <authorList>
            <person name="Coelho C."/>
            <person name="Bento M."/>
            <person name="Garcia E."/>
            <person name="Camelo A."/>
            <person name="Brandao I."/>
            <person name="Espirito Santo C."/>
            <person name="Trovao J."/>
            <person name="Verissimo A."/>
            <person name="Costa J."/>
            <person name="Tiago I."/>
        </authorList>
    </citation>
    <scope>NUCLEOTIDE SEQUENCE</scope>
    <source>
        <strain evidence="2">KWT182</strain>
    </source>
</reference>
<sequence length="89" mass="9872">MKKFTKVNLPLLLFLMVTSTLTMICLAVLVTLTVPIVVYFRVGVLQYQVLFLIDALKIGATVGLTVGIGIWLIAKIEEIIKRRSLPPDS</sequence>
<keyword evidence="1" id="KW-1133">Transmembrane helix</keyword>
<gene>
    <name evidence="2" type="ORF">ABK905_05515</name>
</gene>
<proteinExistence type="predicted"/>
<keyword evidence="1" id="KW-0472">Membrane</keyword>
<organism evidence="2">
    <name type="scientific">Acerihabitans sp. KWT182</name>
    <dbReference type="NCBI Taxonomy" id="3157919"/>
    <lineage>
        <taxon>Bacteria</taxon>
        <taxon>Pseudomonadati</taxon>
        <taxon>Pseudomonadota</taxon>
        <taxon>Gammaproteobacteria</taxon>
        <taxon>Enterobacterales</taxon>
        <taxon>Pectobacteriaceae</taxon>
        <taxon>Acerihabitans</taxon>
    </lineage>
</organism>
<feature type="transmembrane region" description="Helical" evidence="1">
    <location>
        <begin position="12"/>
        <end position="38"/>
    </location>
</feature>
<accession>A0AAU7QC18</accession>
<protein>
    <submittedName>
        <fullName evidence="2">Uncharacterized protein</fullName>
    </submittedName>
</protein>